<dbReference type="InterPro" id="IPR050764">
    <property type="entry name" value="CbbQ/NirQ/NorQ/GpvN"/>
</dbReference>
<accession>A0A4Q9GM80</accession>
<dbReference type="InterPro" id="IPR003593">
    <property type="entry name" value="AAA+_ATPase"/>
</dbReference>
<dbReference type="GO" id="GO:0016887">
    <property type="term" value="F:ATP hydrolysis activity"/>
    <property type="evidence" value="ECO:0007669"/>
    <property type="project" value="InterPro"/>
</dbReference>
<feature type="domain" description="AAA+ ATPase" evidence="1">
    <location>
        <begin position="51"/>
        <end position="192"/>
    </location>
</feature>
<dbReference type="SUPFAM" id="SSF52540">
    <property type="entry name" value="P-loop containing nucleoside triphosphate hydrolases"/>
    <property type="match status" value="1"/>
</dbReference>
<dbReference type="PANTHER" id="PTHR42759">
    <property type="entry name" value="MOXR FAMILY PROTEIN"/>
    <property type="match status" value="1"/>
</dbReference>
<dbReference type="PIRSF" id="PIRSF002849">
    <property type="entry name" value="AAA_ATPase_chaperone_MoxR_prd"/>
    <property type="match status" value="1"/>
</dbReference>
<keyword evidence="3" id="KW-1185">Reference proteome</keyword>
<evidence type="ECO:0000313" key="3">
    <source>
        <dbReference type="Proteomes" id="UP000291613"/>
    </source>
</evidence>
<dbReference type="Pfam" id="PF07726">
    <property type="entry name" value="AAA_3"/>
    <property type="match status" value="1"/>
</dbReference>
<dbReference type="SMART" id="SM00382">
    <property type="entry name" value="AAA"/>
    <property type="match status" value="1"/>
</dbReference>
<dbReference type="InterPro" id="IPR041628">
    <property type="entry name" value="ChlI/MoxR_AAA_lid"/>
</dbReference>
<dbReference type="AlphaFoldDB" id="A0A4Q9GM80"/>
<dbReference type="OrthoDB" id="9808397at2"/>
<organism evidence="2 3">
    <name type="scientific">Hansschlegelia quercus</name>
    <dbReference type="NCBI Taxonomy" id="2528245"/>
    <lineage>
        <taxon>Bacteria</taxon>
        <taxon>Pseudomonadati</taxon>
        <taxon>Pseudomonadota</taxon>
        <taxon>Alphaproteobacteria</taxon>
        <taxon>Hyphomicrobiales</taxon>
        <taxon>Methylopilaceae</taxon>
        <taxon>Hansschlegelia</taxon>
    </lineage>
</organism>
<dbReference type="InterPro" id="IPR011703">
    <property type="entry name" value="ATPase_AAA-3"/>
</dbReference>
<dbReference type="Proteomes" id="UP000291613">
    <property type="component" value="Unassembled WGS sequence"/>
</dbReference>
<dbReference type="PANTHER" id="PTHR42759:SF1">
    <property type="entry name" value="MAGNESIUM-CHELATASE SUBUNIT CHLD"/>
    <property type="match status" value="1"/>
</dbReference>
<dbReference type="Pfam" id="PF17863">
    <property type="entry name" value="AAA_lid_2"/>
    <property type="match status" value="1"/>
</dbReference>
<proteinExistence type="predicted"/>
<dbReference type="CDD" id="cd00009">
    <property type="entry name" value="AAA"/>
    <property type="match status" value="1"/>
</dbReference>
<evidence type="ECO:0000313" key="2">
    <source>
        <dbReference type="EMBL" id="TBN54541.1"/>
    </source>
</evidence>
<name>A0A4Q9GM80_9HYPH</name>
<dbReference type="InterPro" id="IPR027417">
    <property type="entry name" value="P-loop_NTPase"/>
</dbReference>
<dbReference type="EMBL" id="SIUB01000002">
    <property type="protein sequence ID" value="TBN54541.1"/>
    <property type="molecule type" value="Genomic_DNA"/>
</dbReference>
<evidence type="ECO:0000259" key="1">
    <source>
        <dbReference type="SMART" id="SM00382"/>
    </source>
</evidence>
<sequence length="335" mass="36046">MNFEDRRPDATAVTTADVGLRERVSALQAGLEEGLIGASGLVERLLIGLLTGGHVLVEGAPGLAKTRAVKRLSAGLDASFARIQCTPDLMPADLTGTTVWRPDEGRFEFLSGPIFHSLVLVDEINRAPPKVQSALLEAMAEHQVTAGSKTYPLPDPFMVVATQNPIEHEGTFPLPEAQLDRFLLHVVVGLPDAVSERKILDLVERETAGAEQAMPLKLSGEEIRRARADVARVYLAPALKDYIVRLVSATREADVAPDVRRAIEYPVSPRGTLSLASAAKARAYLHGRDHATPDDVADLAADALAHRLVLTWRAAADGRTARDLVAPLLDAVRPV</sequence>
<dbReference type="RefSeq" id="WP_131002346.1">
    <property type="nucleotide sequence ID" value="NZ_JBHSZR010000005.1"/>
</dbReference>
<comment type="caution">
    <text evidence="2">The sequence shown here is derived from an EMBL/GenBank/DDBJ whole genome shotgun (WGS) entry which is preliminary data.</text>
</comment>
<protein>
    <submittedName>
        <fullName evidence="2">AAA family ATPase</fullName>
    </submittedName>
</protein>
<dbReference type="GO" id="GO:0005524">
    <property type="term" value="F:ATP binding"/>
    <property type="evidence" value="ECO:0007669"/>
    <property type="project" value="InterPro"/>
</dbReference>
<dbReference type="Gene3D" id="3.40.50.300">
    <property type="entry name" value="P-loop containing nucleotide triphosphate hydrolases"/>
    <property type="match status" value="1"/>
</dbReference>
<reference evidence="2 3" key="1">
    <citation type="submission" date="2019-02" db="EMBL/GenBank/DDBJ databases">
        <title>Hansschlegelia quercus sp. nov., a novel methylotrophic bacterium from buds of oak (Quercus robur L.).</title>
        <authorList>
            <person name="Agafonova N.V."/>
            <person name="Kaparullina E.N."/>
            <person name="Grouzdev D.S."/>
            <person name="Doronina N.V."/>
        </authorList>
    </citation>
    <scope>NUCLEOTIDE SEQUENCE [LARGE SCALE GENOMIC DNA]</scope>
    <source>
        <strain evidence="2 3">Dub</strain>
    </source>
</reference>
<gene>
    <name evidence="2" type="ORF">EYR15_06855</name>
</gene>
<dbReference type="Gene3D" id="1.10.8.80">
    <property type="entry name" value="Magnesium chelatase subunit I, C-Terminal domain"/>
    <property type="match status" value="1"/>
</dbReference>